<keyword evidence="2" id="KW-1185">Reference proteome</keyword>
<proteinExistence type="predicted"/>
<sequence>MAMSLPQQIGALSGTPIVADSRTVFSDPKSATVNASTVWRSLARSLRCVAARAGEIDRISPSPSPPLSPTMRLMRPNLLVACQALMEEVPAEEVVVVREYKEGGTKVKGKGVPVYMMMPLDSVTMGNTVNKRKAMNVSLIDV</sequence>
<evidence type="ECO:0000313" key="2">
    <source>
        <dbReference type="Proteomes" id="UP001060215"/>
    </source>
</evidence>
<evidence type="ECO:0000313" key="1">
    <source>
        <dbReference type="EMBL" id="KAI8020985.1"/>
    </source>
</evidence>
<name>A0ACC0I819_9ERIC</name>
<protein>
    <submittedName>
        <fullName evidence="1">Uncharacterized protein</fullName>
    </submittedName>
</protein>
<accession>A0ACC0I819</accession>
<organism evidence="1 2">
    <name type="scientific">Camellia lanceoleosa</name>
    <dbReference type="NCBI Taxonomy" id="1840588"/>
    <lineage>
        <taxon>Eukaryota</taxon>
        <taxon>Viridiplantae</taxon>
        <taxon>Streptophyta</taxon>
        <taxon>Embryophyta</taxon>
        <taxon>Tracheophyta</taxon>
        <taxon>Spermatophyta</taxon>
        <taxon>Magnoliopsida</taxon>
        <taxon>eudicotyledons</taxon>
        <taxon>Gunneridae</taxon>
        <taxon>Pentapetalae</taxon>
        <taxon>asterids</taxon>
        <taxon>Ericales</taxon>
        <taxon>Theaceae</taxon>
        <taxon>Camellia</taxon>
    </lineage>
</organism>
<gene>
    <name evidence="1" type="ORF">LOK49_LG03G03065</name>
</gene>
<comment type="caution">
    <text evidence="1">The sequence shown here is derived from an EMBL/GenBank/DDBJ whole genome shotgun (WGS) entry which is preliminary data.</text>
</comment>
<dbReference type="EMBL" id="CM045763">
    <property type="protein sequence ID" value="KAI8020985.1"/>
    <property type="molecule type" value="Genomic_DNA"/>
</dbReference>
<dbReference type="Proteomes" id="UP001060215">
    <property type="component" value="Chromosome 6"/>
</dbReference>
<reference evidence="1 2" key="1">
    <citation type="journal article" date="2022" name="Plant J.">
        <title>Chromosome-level genome of Camellia lanceoleosa provides a valuable resource for understanding genome evolution and self-incompatibility.</title>
        <authorList>
            <person name="Gong W."/>
            <person name="Xiao S."/>
            <person name="Wang L."/>
            <person name="Liao Z."/>
            <person name="Chang Y."/>
            <person name="Mo W."/>
            <person name="Hu G."/>
            <person name="Li W."/>
            <person name="Zhao G."/>
            <person name="Zhu H."/>
            <person name="Hu X."/>
            <person name="Ji K."/>
            <person name="Xiang X."/>
            <person name="Song Q."/>
            <person name="Yuan D."/>
            <person name="Jin S."/>
            <person name="Zhang L."/>
        </authorList>
    </citation>
    <scope>NUCLEOTIDE SEQUENCE [LARGE SCALE GENOMIC DNA]</scope>
    <source>
        <strain evidence="1">SQ_2022a</strain>
    </source>
</reference>